<dbReference type="CDD" id="cd02094">
    <property type="entry name" value="P-type_ATPase_Cu-like"/>
    <property type="match status" value="1"/>
</dbReference>
<dbReference type="InterPro" id="IPR023298">
    <property type="entry name" value="ATPase_P-typ_TM_dom_sf"/>
</dbReference>
<dbReference type="Pfam" id="PF00122">
    <property type="entry name" value="E1-E2_ATPase"/>
    <property type="match status" value="1"/>
</dbReference>
<dbReference type="GO" id="GO:0055070">
    <property type="term" value="P:copper ion homeostasis"/>
    <property type="evidence" value="ECO:0007669"/>
    <property type="project" value="TreeGrafter"/>
</dbReference>
<dbReference type="InterPro" id="IPR023299">
    <property type="entry name" value="ATPase_P-typ_cyto_dom_N"/>
</dbReference>
<dbReference type="NCBIfam" id="TIGR01494">
    <property type="entry name" value="ATPase_P-type"/>
    <property type="match status" value="2"/>
</dbReference>
<dbReference type="SUPFAM" id="SSF56784">
    <property type="entry name" value="HAD-like"/>
    <property type="match status" value="1"/>
</dbReference>
<evidence type="ECO:0000259" key="11">
    <source>
        <dbReference type="PROSITE" id="PS50846"/>
    </source>
</evidence>
<evidence type="ECO:0000256" key="2">
    <source>
        <dbReference type="ARBA" id="ARBA00006024"/>
    </source>
</evidence>
<dbReference type="Gene3D" id="3.40.1110.10">
    <property type="entry name" value="Calcium-transporting ATPase, cytoplasmic domain N"/>
    <property type="match status" value="1"/>
</dbReference>
<dbReference type="InterPro" id="IPR018303">
    <property type="entry name" value="ATPase_P-typ_P_site"/>
</dbReference>
<dbReference type="SFLD" id="SFLDF00027">
    <property type="entry name" value="p-type_atpase"/>
    <property type="match status" value="1"/>
</dbReference>
<keyword evidence="6 10" id="KW-0067">ATP-binding</keyword>
<dbReference type="Pfam" id="PF00702">
    <property type="entry name" value="Hydrolase"/>
    <property type="match status" value="1"/>
</dbReference>
<accession>A0A1F6VH84</accession>
<reference evidence="12 13" key="1">
    <citation type="journal article" date="2016" name="Nat. Commun.">
        <title>Thousands of microbial genomes shed light on interconnected biogeochemical processes in an aquifer system.</title>
        <authorList>
            <person name="Anantharaman K."/>
            <person name="Brown C.T."/>
            <person name="Hug L.A."/>
            <person name="Sharon I."/>
            <person name="Castelle C.J."/>
            <person name="Probst A.J."/>
            <person name="Thomas B.C."/>
            <person name="Singh A."/>
            <person name="Wilkins M.J."/>
            <person name="Karaoz U."/>
            <person name="Brodie E.L."/>
            <person name="Williams K.H."/>
            <person name="Hubbard S.S."/>
            <person name="Banfield J.F."/>
        </authorList>
    </citation>
    <scope>NUCLEOTIDE SEQUENCE [LARGE SCALE GENOMIC DNA]</scope>
</reference>
<dbReference type="STRING" id="1801743.A2824_02930"/>
<proteinExistence type="inferred from homology"/>
<evidence type="ECO:0000256" key="4">
    <source>
        <dbReference type="ARBA" id="ARBA00022723"/>
    </source>
</evidence>
<dbReference type="PROSITE" id="PS01047">
    <property type="entry name" value="HMA_1"/>
    <property type="match status" value="1"/>
</dbReference>
<dbReference type="SUPFAM" id="SSF81665">
    <property type="entry name" value="Calcium ATPase, transmembrane domain M"/>
    <property type="match status" value="1"/>
</dbReference>
<dbReference type="GO" id="GO:0005524">
    <property type="term" value="F:ATP binding"/>
    <property type="evidence" value="ECO:0007669"/>
    <property type="project" value="UniProtKB-UniRule"/>
</dbReference>
<dbReference type="InterPro" id="IPR059000">
    <property type="entry name" value="ATPase_P-type_domA"/>
</dbReference>
<dbReference type="GO" id="GO:0016887">
    <property type="term" value="F:ATP hydrolysis activity"/>
    <property type="evidence" value="ECO:0007669"/>
    <property type="project" value="InterPro"/>
</dbReference>
<keyword evidence="4 10" id="KW-0479">Metal-binding</keyword>
<name>A0A1F6VH84_9BACT</name>
<feature type="domain" description="HMA" evidence="11">
    <location>
        <begin position="6"/>
        <end position="71"/>
    </location>
</feature>
<comment type="subcellular location">
    <subcellularLocation>
        <location evidence="10">Cell membrane</location>
    </subcellularLocation>
    <subcellularLocation>
        <location evidence="1">Endomembrane system</location>
        <topology evidence="1">Multi-pass membrane protein</topology>
    </subcellularLocation>
</comment>
<evidence type="ECO:0000256" key="10">
    <source>
        <dbReference type="RuleBase" id="RU362081"/>
    </source>
</evidence>
<dbReference type="Gene3D" id="3.30.70.100">
    <property type="match status" value="1"/>
</dbReference>
<dbReference type="GO" id="GO:0005886">
    <property type="term" value="C:plasma membrane"/>
    <property type="evidence" value="ECO:0007669"/>
    <property type="project" value="UniProtKB-SubCell"/>
</dbReference>
<dbReference type="Gene3D" id="2.70.150.10">
    <property type="entry name" value="Calcium-transporting ATPase, cytoplasmic transduction domain A"/>
    <property type="match status" value="1"/>
</dbReference>
<dbReference type="GO" id="GO:0043682">
    <property type="term" value="F:P-type divalent copper transporter activity"/>
    <property type="evidence" value="ECO:0007669"/>
    <property type="project" value="TreeGrafter"/>
</dbReference>
<keyword evidence="8 10" id="KW-1133">Transmembrane helix</keyword>
<dbReference type="FunFam" id="2.70.150.10:FF:000002">
    <property type="entry name" value="Copper-transporting ATPase 1, putative"/>
    <property type="match status" value="1"/>
</dbReference>
<evidence type="ECO:0000256" key="6">
    <source>
        <dbReference type="ARBA" id="ARBA00022840"/>
    </source>
</evidence>
<dbReference type="SFLD" id="SFLDS00003">
    <property type="entry name" value="Haloacid_Dehalogenase"/>
    <property type="match status" value="1"/>
</dbReference>
<dbReference type="GO" id="GO:0005507">
    <property type="term" value="F:copper ion binding"/>
    <property type="evidence" value="ECO:0007669"/>
    <property type="project" value="TreeGrafter"/>
</dbReference>
<feature type="transmembrane region" description="Helical" evidence="10">
    <location>
        <begin position="187"/>
        <end position="210"/>
    </location>
</feature>
<dbReference type="InterPro" id="IPR006121">
    <property type="entry name" value="HMA_dom"/>
</dbReference>
<evidence type="ECO:0000256" key="3">
    <source>
        <dbReference type="ARBA" id="ARBA00022692"/>
    </source>
</evidence>
<feature type="transmembrane region" description="Helical" evidence="10">
    <location>
        <begin position="148"/>
        <end position="167"/>
    </location>
</feature>
<feature type="transmembrane region" description="Helical" evidence="10">
    <location>
        <begin position="397"/>
        <end position="420"/>
    </location>
</feature>
<dbReference type="SFLD" id="SFLDG00002">
    <property type="entry name" value="C1.7:_P-type_atpase_like"/>
    <property type="match status" value="1"/>
</dbReference>
<dbReference type="Proteomes" id="UP000178059">
    <property type="component" value="Unassembled WGS sequence"/>
</dbReference>
<dbReference type="SUPFAM" id="SSF81653">
    <property type="entry name" value="Calcium ATPase, transduction domain A"/>
    <property type="match status" value="1"/>
</dbReference>
<dbReference type="InterPro" id="IPR017969">
    <property type="entry name" value="Heavy-metal-associated_CS"/>
</dbReference>
<dbReference type="Gene3D" id="3.40.50.1000">
    <property type="entry name" value="HAD superfamily/HAD-like"/>
    <property type="match status" value="1"/>
</dbReference>
<evidence type="ECO:0000256" key="9">
    <source>
        <dbReference type="ARBA" id="ARBA00023136"/>
    </source>
</evidence>
<comment type="caution">
    <text evidence="12">The sequence shown here is derived from an EMBL/GenBank/DDBJ whole genome shotgun (WGS) entry which is preliminary data.</text>
</comment>
<organism evidence="12 13">
    <name type="scientific">Candidatus Nomurabacteria bacterium RIFCSPHIGHO2_01_FULL_42_16</name>
    <dbReference type="NCBI Taxonomy" id="1801743"/>
    <lineage>
        <taxon>Bacteria</taxon>
        <taxon>Candidatus Nomuraibacteriota</taxon>
    </lineage>
</organism>
<dbReference type="PROSITE" id="PS50846">
    <property type="entry name" value="HMA_2"/>
    <property type="match status" value="1"/>
</dbReference>
<comment type="similarity">
    <text evidence="2 10">Belongs to the cation transport ATPase (P-type) (TC 3.A.3) family. Type IB subfamily.</text>
</comment>
<dbReference type="InterPro" id="IPR036412">
    <property type="entry name" value="HAD-like_sf"/>
</dbReference>
<dbReference type="CDD" id="cd00371">
    <property type="entry name" value="HMA"/>
    <property type="match status" value="1"/>
</dbReference>
<feature type="transmembrane region" description="Helical" evidence="10">
    <location>
        <begin position="216"/>
        <end position="234"/>
    </location>
</feature>
<dbReference type="InterPro" id="IPR001757">
    <property type="entry name" value="P_typ_ATPase"/>
</dbReference>
<keyword evidence="3 10" id="KW-0812">Transmembrane</keyword>
<keyword evidence="5 10" id="KW-0547">Nucleotide-binding</keyword>
<gene>
    <name evidence="12" type="ORF">A2824_02930</name>
</gene>
<evidence type="ECO:0000256" key="5">
    <source>
        <dbReference type="ARBA" id="ARBA00022741"/>
    </source>
</evidence>
<dbReference type="Pfam" id="PF00403">
    <property type="entry name" value="HMA"/>
    <property type="match status" value="1"/>
</dbReference>
<dbReference type="AlphaFoldDB" id="A0A1F6VH84"/>
<dbReference type="PANTHER" id="PTHR43520:SF8">
    <property type="entry name" value="P-TYPE CU(+) TRANSPORTER"/>
    <property type="match status" value="1"/>
</dbReference>
<dbReference type="InterPro" id="IPR036163">
    <property type="entry name" value="HMA_dom_sf"/>
</dbReference>
<evidence type="ECO:0000256" key="8">
    <source>
        <dbReference type="ARBA" id="ARBA00022989"/>
    </source>
</evidence>
<dbReference type="FunFam" id="3.30.70.100:FF:000005">
    <property type="entry name" value="Copper-exporting P-type ATPase A"/>
    <property type="match status" value="1"/>
</dbReference>
<dbReference type="PRINTS" id="PR00120">
    <property type="entry name" value="HATPASE"/>
</dbReference>
<dbReference type="PROSITE" id="PS00154">
    <property type="entry name" value="ATPASE_E1_E2"/>
    <property type="match status" value="1"/>
</dbReference>
<protein>
    <recommendedName>
        <fullName evidence="11">HMA domain-containing protein</fullName>
    </recommendedName>
</protein>
<evidence type="ECO:0000256" key="7">
    <source>
        <dbReference type="ARBA" id="ARBA00022967"/>
    </source>
</evidence>
<keyword evidence="9 10" id="KW-0472">Membrane</keyword>
<dbReference type="PRINTS" id="PR00119">
    <property type="entry name" value="CATATPASE"/>
</dbReference>
<evidence type="ECO:0000313" key="13">
    <source>
        <dbReference type="Proteomes" id="UP000178059"/>
    </source>
</evidence>
<sequence length="815" mass="87886">MANKTTKSQFPVIGMHCASCALTIERALKKVPGVKGASVNFATEKATVESEEEIDSKVLKKAVADTGYNLIVQSDGVSSEGVHTEHKMEGMEEKPADMHDHHRMLKEAEIKKLRNKFVIGAILSVLVILLSFPDYFKVFNLESFLPTSWRFILLFILTLPVEFWVGYQFWRGAWFGLKGFRANMDTLVALGTGTAFIFSTIVTILEIVAPVDGLDVYFDVAAVVTTLVILGKFLEARAKGAASEAIKKLLRLQAKVAHIVHEGGHIMDISVEEIKAGDILLVKPGEKVPTDGLIIEGESSLDESMVTGESMPVDKKVGNEVIGATINKTGAFKMRATKVGKDTFLSHIIKLVEEAQASKAPIQKLADQITGFFVPIVLAISIISFVIWIFAGPEPSLRFALINAVAVLVVACPCALGLATPTAIMVGTGKAAERGIIIRDAEALELAGKIDTVILDKTGTLTKGEPIVTDIKAGLQKSDFKGSPKSDFGEPEARLLQIAGSLARLDNHPLDIAVAKKASNEKLLEVKNFKNTPGKGISGEIGGKKYFLGNQNWLSEFNILVTEENNKKVIELEQGGKTVIFLFSLGYSLTGEAQDEVLGLNQSKELVGPRATTHGLARTSHGEVLGLIALADEIKESALLAVQKLSSLGLEIWLLTGDNERTAQAVSRKLGITNIMSRVMPENKSEKVKELQAKGKKVAMVGDGINDAPALTQADIGIAIGTGTDIAIEAGDITLISGDPMHVYEAIKLSRQTLRNIKQNLFWAYIYNIVLIPVAGGVLWPLFGILLNPILAGGAMAFSSVSVVLNSLRLKRVKL</sequence>
<evidence type="ECO:0000313" key="12">
    <source>
        <dbReference type="EMBL" id="OGI68974.1"/>
    </source>
</evidence>
<keyword evidence="7" id="KW-1278">Translocase</keyword>
<dbReference type="EMBL" id="MFTT01000036">
    <property type="protein sequence ID" value="OGI68974.1"/>
    <property type="molecule type" value="Genomic_DNA"/>
</dbReference>
<dbReference type="InterPro" id="IPR044492">
    <property type="entry name" value="P_typ_ATPase_HD_dom"/>
</dbReference>
<dbReference type="InterPro" id="IPR027256">
    <property type="entry name" value="P-typ_ATPase_IB"/>
</dbReference>
<keyword evidence="10" id="KW-1003">Cell membrane</keyword>
<feature type="transmembrane region" description="Helical" evidence="10">
    <location>
        <begin position="761"/>
        <end position="783"/>
    </location>
</feature>
<dbReference type="GO" id="GO:0012505">
    <property type="term" value="C:endomembrane system"/>
    <property type="evidence" value="ECO:0007669"/>
    <property type="project" value="UniProtKB-SubCell"/>
</dbReference>
<dbReference type="NCBIfam" id="TIGR01525">
    <property type="entry name" value="ATPase-IB_hvy"/>
    <property type="match status" value="1"/>
</dbReference>
<feature type="transmembrane region" description="Helical" evidence="10">
    <location>
        <begin position="369"/>
        <end position="391"/>
    </location>
</feature>
<dbReference type="InterPro" id="IPR008250">
    <property type="entry name" value="ATPase_P-typ_transduc_dom_A_sf"/>
</dbReference>
<dbReference type="PANTHER" id="PTHR43520">
    <property type="entry name" value="ATP7, ISOFORM B"/>
    <property type="match status" value="1"/>
</dbReference>
<dbReference type="SUPFAM" id="SSF55008">
    <property type="entry name" value="HMA, heavy metal-associated domain"/>
    <property type="match status" value="1"/>
</dbReference>
<dbReference type="InterPro" id="IPR023214">
    <property type="entry name" value="HAD_sf"/>
</dbReference>
<feature type="transmembrane region" description="Helical" evidence="10">
    <location>
        <begin position="117"/>
        <end position="136"/>
    </location>
</feature>
<feature type="transmembrane region" description="Helical" evidence="10">
    <location>
        <begin position="789"/>
        <end position="808"/>
    </location>
</feature>
<evidence type="ECO:0000256" key="1">
    <source>
        <dbReference type="ARBA" id="ARBA00004127"/>
    </source>
</evidence>